<evidence type="ECO:0000256" key="8">
    <source>
        <dbReference type="ARBA" id="ARBA00023239"/>
    </source>
</evidence>
<keyword evidence="8" id="KW-0456">Lyase</keyword>
<feature type="transmembrane region" description="Helical" evidence="11">
    <location>
        <begin position="1599"/>
        <end position="1616"/>
    </location>
</feature>
<evidence type="ECO:0000313" key="15">
    <source>
        <dbReference type="Proteomes" id="UP000244896"/>
    </source>
</evidence>
<evidence type="ECO:0000256" key="3">
    <source>
        <dbReference type="ARBA" id="ARBA00022525"/>
    </source>
</evidence>
<dbReference type="Pfam" id="PF07679">
    <property type="entry name" value="I-set"/>
    <property type="match status" value="1"/>
</dbReference>
<dbReference type="Pfam" id="PF05345">
    <property type="entry name" value="He_PIG"/>
    <property type="match status" value="2"/>
</dbReference>
<keyword evidence="15" id="KW-1185">Reference proteome</keyword>
<dbReference type="Proteomes" id="UP000244896">
    <property type="component" value="Chromosome"/>
</dbReference>
<dbReference type="SUPFAM" id="SSF48726">
    <property type="entry name" value="Immunoglobulin"/>
    <property type="match status" value="1"/>
</dbReference>
<dbReference type="InterPro" id="IPR011050">
    <property type="entry name" value="Pectin_lyase_fold/virulence"/>
</dbReference>
<evidence type="ECO:0000256" key="10">
    <source>
        <dbReference type="SAM" id="MobiDB-lite"/>
    </source>
</evidence>
<dbReference type="SUPFAM" id="SSF49313">
    <property type="entry name" value="Cadherin-like"/>
    <property type="match status" value="3"/>
</dbReference>
<accession>A0A2U8E775</accession>
<dbReference type="InterPro" id="IPR012334">
    <property type="entry name" value="Pectin_lyas_fold"/>
</dbReference>
<feature type="chain" id="PRO_5015900632" description="Ig-like domain-containing protein" evidence="12">
    <location>
        <begin position="40"/>
        <end position="1622"/>
    </location>
</feature>
<dbReference type="KEGG" id="elut:CKA38_15140"/>
<evidence type="ECO:0000256" key="7">
    <source>
        <dbReference type="ARBA" id="ARBA00022837"/>
    </source>
</evidence>
<dbReference type="InterPro" id="IPR007110">
    <property type="entry name" value="Ig-like_dom"/>
</dbReference>
<dbReference type="InterPro" id="IPR013425">
    <property type="entry name" value="Autotrns_rpt"/>
</dbReference>
<dbReference type="GO" id="GO:0005509">
    <property type="term" value="F:calcium ion binding"/>
    <property type="evidence" value="ECO:0007669"/>
    <property type="project" value="InterPro"/>
</dbReference>
<dbReference type="InterPro" id="IPR015919">
    <property type="entry name" value="Cadherin-like_sf"/>
</dbReference>
<evidence type="ECO:0000256" key="11">
    <source>
        <dbReference type="SAM" id="Phobius"/>
    </source>
</evidence>
<proteinExistence type="inferred from homology"/>
<feature type="compositionally biased region" description="Low complexity" evidence="10">
    <location>
        <begin position="1572"/>
        <end position="1582"/>
    </location>
</feature>
<dbReference type="InterPro" id="IPR036179">
    <property type="entry name" value="Ig-like_dom_sf"/>
</dbReference>
<dbReference type="SMART" id="SM00710">
    <property type="entry name" value="PbH1"/>
    <property type="match status" value="6"/>
</dbReference>
<dbReference type="NCBIfam" id="TIGR02601">
    <property type="entry name" value="autotrns_rpt"/>
    <property type="match status" value="2"/>
</dbReference>
<comment type="cofactor">
    <cofactor evidence="1">
        <name>Ca(2+)</name>
        <dbReference type="ChEBI" id="CHEBI:29108"/>
    </cofactor>
</comment>
<dbReference type="OrthoDB" id="8660908at2"/>
<name>A0A2U8E775_9BACT</name>
<dbReference type="Gene3D" id="2.120.10.30">
    <property type="entry name" value="TolB, C-terminal domain"/>
    <property type="match status" value="2"/>
</dbReference>
<evidence type="ECO:0000256" key="9">
    <source>
        <dbReference type="ARBA" id="ARBA00038263"/>
    </source>
</evidence>
<dbReference type="GO" id="GO:0016020">
    <property type="term" value="C:membrane"/>
    <property type="evidence" value="ECO:0007669"/>
    <property type="project" value="InterPro"/>
</dbReference>
<evidence type="ECO:0000256" key="5">
    <source>
        <dbReference type="ARBA" id="ARBA00022729"/>
    </source>
</evidence>
<sequence>MRTQTNTLPTPAITRVFSIAKTLLLAGASALMLQGAAFAQNATLTWTGATDGNWNSTSQNWIYNGSPATFINGDAVVFDDTSSTATIAIPGAVSPGSVTVDTTRALTFAPAAGGGLSGNMQLRKKGAGTLAFSATNTAFTGTTTVEAGALQVFYPAVNYVTSSFGPVVLAGGTLTMDASTSIVLDHSILIPEGKTGEMRTGRALRIGGAVTGSGTFTVTAGNIIDIYGESFANFSGELRLNTTSSTVRQIRHLNGTNGYAASKGTELASASVILNNVYIEPHGSGASTGTISFGALGNVIGTERLVARPANGTTVFAIGARNLDTVFSGTIENKTAAQIAALTKVGTGMFTLSGVSTYTGATTVSAGALHLTGHLSGASAVTVAGSGAFGGSGTSTGAATFADGSTLLADATDAGALATFNVGGAVALGSILKVTPVVPEGVTLVPGTYTILQAAGGITGSPLFIWDESAAPGFVASITIVDANKIQAVVSVDSGSPRPVITSELAVSGNYRDAFSYTITASNAPTSFAAANLPEGWSINTATGEITGDIKTTSPIALTIVAVNGNGATSATLNISVEGTVGPFDWFVAPDGDDNATGTLARPFATIQRAQEAVSPGETVYIRGGTYAMQDSQIAAYSGVFAYVTDLTKSGSSGSPITYAAYQDEKPVFDMSAVNPAGYRIHVFSLKGSWIHIRGLEVIGVQVNITTHTQSICFEVTGNDNILERLSMHDGKAIGVYMSGSAARNLVLNCDAYNNWDDVSEGGAGGNVDGFGCHGNGAGNIFRGCRAWYNSDDGFDCINQNQSVVFENCWALYNGYSKDGVSRGDGTGFKAGGYGIAKSDVPNPIPRNTVRNSIAVKNKRGFYANHHPGGIDWYNNSAYQNSSDYNFLGYQPNADPNQPGVDVPGTDHVIRNNLSHGNPLNRILSNLADTGNTMDHNAIPTAAEPAQLADTEFESVDFTQLTTLPRKANGDLPDITFLKPKLGSALIDAGIDVGLPYAGLAPDIGAHENTAPVITSELTASAAQGVAFTYTITALNDATGYAAASLPAGLVIDTTTGVISGTPTVAGLFNVTLSATNEQGTATATLTLTITAPTAPIFTGGDEININGVAGASFNYTIAITSSSPVTFAADDLPAGLALDPATGVISGTPAVTGVFTITITATNAIGSTEKQITITINGQSALVVLAGLAQTTGAANGAVTVARFNSPGALVAHPNGNLYIADTLNNAIRAIDPRGNVSTITPIGSTFSQPAALAVGGGGALIIADTGNNAILSLNLSTRQVTTLTSGIAQPGGLACDTAGNLYIASTQRHVVFKLAAGASTATIAAGALDTSGASDGDFTTARLNAPAGIILGSDGQLYVADTLNNAIRKIDPASGTISTVAGRLGVSGTADGLAADARFNQPKGLAADSAGNLYIADTGNHTIRRFDIVSGEVVTSAGLAGSPGSSDGIDSDARLDSPASITTDSTTGDIYVADTGNSTIRVFLDSPRILGHPENRIVATGATATFTVLAIGAPNPAYQWQKDGEIISSATAYSHIITNVQQADVGAYSVLVSNEMGGIVSNTATLTITASTSGTNTGTTAPPPTGDDTDKGGGGGGGAPGLLYLVALTILAALRRLRTA</sequence>
<keyword evidence="11" id="KW-0472">Membrane</keyword>
<comment type="similarity">
    <text evidence="9">Belongs to the polysaccharide lyase 9 family.</text>
</comment>
<evidence type="ECO:0000256" key="12">
    <source>
        <dbReference type="SAM" id="SignalP"/>
    </source>
</evidence>
<evidence type="ECO:0000256" key="2">
    <source>
        <dbReference type="ARBA" id="ARBA00004613"/>
    </source>
</evidence>
<reference evidence="14 15" key="1">
    <citation type="journal article" date="2018" name="Syst. Appl. Microbiol.">
        <title>Ereboglobus luteus gen. nov. sp. nov. from cockroach guts, and new insights into the oxygen relationship of the genera Opitutus and Didymococcus (Verrucomicrobia: Opitutaceae).</title>
        <authorList>
            <person name="Tegtmeier D."/>
            <person name="Belitz A."/>
            <person name="Radek R."/>
            <person name="Heimerl T."/>
            <person name="Brune A."/>
        </authorList>
    </citation>
    <scope>NUCLEOTIDE SEQUENCE [LARGE SCALE GENOMIC DNA]</scope>
    <source>
        <strain evidence="14 15">Ho45</strain>
    </source>
</reference>
<evidence type="ECO:0000259" key="13">
    <source>
        <dbReference type="PROSITE" id="PS50835"/>
    </source>
</evidence>
<comment type="subcellular location">
    <subcellularLocation>
        <location evidence="2">Secreted</location>
    </subcellularLocation>
</comment>
<gene>
    <name evidence="14" type="ORF">CKA38_15140</name>
</gene>
<evidence type="ECO:0000256" key="4">
    <source>
        <dbReference type="ARBA" id="ARBA00022723"/>
    </source>
</evidence>
<dbReference type="PANTHER" id="PTHR40088">
    <property type="entry name" value="PECTATE LYASE (EUROFUNG)"/>
    <property type="match status" value="1"/>
</dbReference>
<dbReference type="Gene3D" id="2.40.10.500">
    <property type="match status" value="1"/>
</dbReference>
<dbReference type="GO" id="GO:0005576">
    <property type="term" value="C:extracellular region"/>
    <property type="evidence" value="ECO:0007669"/>
    <property type="project" value="UniProtKB-SubCell"/>
</dbReference>
<keyword evidence="3" id="KW-0964">Secreted</keyword>
<feature type="domain" description="Ig-like" evidence="13">
    <location>
        <begin position="1489"/>
        <end position="1569"/>
    </location>
</feature>
<keyword evidence="11" id="KW-0812">Transmembrane</keyword>
<keyword evidence="7" id="KW-0106">Calcium</keyword>
<dbReference type="SUPFAM" id="SSF101898">
    <property type="entry name" value="NHL repeat"/>
    <property type="match status" value="1"/>
</dbReference>
<dbReference type="SUPFAM" id="SSF51126">
    <property type="entry name" value="Pectin lyase-like"/>
    <property type="match status" value="2"/>
</dbReference>
<dbReference type="PANTHER" id="PTHR40088:SF1">
    <property type="entry name" value="PECTATE LYASE PEL9"/>
    <property type="match status" value="1"/>
</dbReference>
<dbReference type="Gene3D" id="2.60.40.10">
    <property type="entry name" value="Immunoglobulins"/>
    <property type="match status" value="4"/>
</dbReference>
<dbReference type="PROSITE" id="PS50835">
    <property type="entry name" value="IG_LIKE"/>
    <property type="match status" value="1"/>
</dbReference>
<evidence type="ECO:0000256" key="1">
    <source>
        <dbReference type="ARBA" id="ARBA00001913"/>
    </source>
</evidence>
<dbReference type="InterPro" id="IPR011042">
    <property type="entry name" value="6-blade_b-propeller_TolB-like"/>
</dbReference>
<dbReference type="GO" id="GO:0016837">
    <property type="term" value="F:carbon-oxygen lyase activity, acting on polysaccharides"/>
    <property type="evidence" value="ECO:0007669"/>
    <property type="project" value="TreeGrafter"/>
</dbReference>
<keyword evidence="6" id="KW-0677">Repeat</keyword>
<keyword evidence="11" id="KW-1133">Transmembrane helix</keyword>
<dbReference type="InterPro" id="IPR052052">
    <property type="entry name" value="Polysaccharide_Lyase_9"/>
</dbReference>
<dbReference type="InterPro" id="IPR053868">
    <property type="entry name" value="Pel9A-like_beta_helix"/>
</dbReference>
<dbReference type="InterPro" id="IPR013098">
    <property type="entry name" value="Ig_I-set"/>
</dbReference>
<evidence type="ECO:0000313" key="14">
    <source>
        <dbReference type="EMBL" id="AWI10412.1"/>
    </source>
</evidence>
<keyword evidence="4" id="KW-0479">Metal-binding</keyword>
<dbReference type="RefSeq" id="WP_108826313.1">
    <property type="nucleotide sequence ID" value="NZ_CP023004.1"/>
</dbReference>
<dbReference type="Pfam" id="PF08450">
    <property type="entry name" value="SGL"/>
    <property type="match status" value="1"/>
</dbReference>
<dbReference type="InterPro" id="IPR001258">
    <property type="entry name" value="NHL_repeat"/>
</dbReference>
<dbReference type="Pfam" id="PF12951">
    <property type="entry name" value="PATR"/>
    <property type="match status" value="2"/>
</dbReference>
<protein>
    <recommendedName>
        <fullName evidence="13">Ig-like domain-containing protein</fullName>
    </recommendedName>
</protein>
<organism evidence="14 15">
    <name type="scientific">Ereboglobus luteus</name>
    <dbReference type="NCBI Taxonomy" id="1796921"/>
    <lineage>
        <taxon>Bacteria</taxon>
        <taxon>Pseudomonadati</taxon>
        <taxon>Verrucomicrobiota</taxon>
        <taxon>Opitutia</taxon>
        <taxon>Opitutales</taxon>
        <taxon>Opitutaceae</taxon>
        <taxon>Ereboglobus</taxon>
    </lineage>
</organism>
<dbReference type="Pfam" id="PF01436">
    <property type="entry name" value="NHL"/>
    <property type="match status" value="1"/>
</dbReference>
<feature type="signal peptide" evidence="12">
    <location>
        <begin position="1"/>
        <end position="39"/>
    </location>
</feature>
<dbReference type="InterPro" id="IPR006626">
    <property type="entry name" value="PbH1"/>
</dbReference>
<feature type="region of interest" description="Disordered" evidence="10">
    <location>
        <begin position="1572"/>
        <end position="1596"/>
    </location>
</feature>
<dbReference type="Gene3D" id="2.160.20.10">
    <property type="entry name" value="Single-stranded right-handed beta-helix, Pectin lyase-like"/>
    <property type="match status" value="1"/>
</dbReference>
<keyword evidence="5 12" id="KW-0732">Signal</keyword>
<dbReference type="Pfam" id="PF22842">
    <property type="entry name" value="Pel9A-like_beta_helix"/>
    <property type="match status" value="1"/>
</dbReference>
<dbReference type="EMBL" id="CP023004">
    <property type="protein sequence ID" value="AWI10412.1"/>
    <property type="molecule type" value="Genomic_DNA"/>
</dbReference>
<evidence type="ECO:0000256" key="6">
    <source>
        <dbReference type="ARBA" id="ARBA00022737"/>
    </source>
</evidence>
<dbReference type="InterPro" id="IPR013658">
    <property type="entry name" value="SGL"/>
</dbReference>
<dbReference type="InterPro" id="IPR013783">
    <property type="entry name" value="Ig-like_fold"/>
</dbReference>